<evidence type="ECO:0000313" key="2">
    <source>
        <dbReference type="EMBL" id="CAG7701515.1"/>
    </source>
</evidence>
<organism evidence="2 3">
    <name type="scientific">Allacma fusca</name>
    <dbReference type="NCBI Taxonomy" id="39272"/>
    <lineage>
        <taxon>Eukaryota</taxon>
        <taxon>Metazoa</taxon>
        <taxon>Ecdysozoa</taxon>
        <taxon>Arthropoda</taxon>
        <taxon>Hexapoda</taxon>
        <taxon>Collembola</taxon>
        <taxon>Symphypleona</taxon>
        <taxon>Sminthuridae</taxon>
        <taxon>Allacma</taxon>
    </lineage>
</organism>
<protein>
    <recommendedName>
        <fullName evidence="4">Alpha-methylacyl-CoA racemase</fullName>
    </recommendedName>
</protein>
<dbReference type="GO" id="GO:0008111">
    <property type="term" value="F:alpha-methylacyl-CoA racemase activity"/>
    <property type="evidence" value="ECO:0007669"/>
    <property type="project" value="TreeGrafter"/>
</dbReference>
<dbReference type="Pfam" id="PF02515">
    <property type="entry name" value="CoA_transf_3"/>
    <property type="match status" value="1"/>
</dbReference>
<dbReference type="AlphaFoldDB" id="A0A8J2J9P3"/>
<evidence type="ECO:0008006" key="4">
    <source>
        <dbReference type="Google" id="ProtNLM"/>
    </source>
</evidence>
<dbReference type="GO" id="GO:0005739">
    <property type="term" value="C:mitochondrion"/>
    <property type="evidence" value="ECO:0007669"/>
    <property type="project" value="TreeGrafter"/>
</dbReference>
<name>A0A8J2J9P3_9HEXA</name>
<sequence length="385" mass="42425">MALKGLRVIEIAGLAPVPFCGMLFADFGATVIRVDKAKTRNLLTTDKLGRGKQSIAVNMKHPEGRLIVQKLASKADVLLDPFRPGVLEKLKLGPADLMTDNPRLIYGRISGFGQTGPISLDAGHDINYLSLSGVLSRFGKKDEPPFPVNLIADFAGGGLACAFGILMALFERQTSGKGQVVDSSMTEGAAYVGSFFFKTRELPFFNNPTGENLLDGGSHFYNTYKTKDGKYMAVGAIERQFYEKFIQGMGLEGTEVHENQFSDWVQHKETVGNRFLTKTQKEWTEIFEGTDACVTPILELDEAPYHHQNANRQSFSQNPYTEYWEPEPAPKLSRTPGKANLSRPDPEIGENTVEILSAIGYNGAAIKDLIEKEIVEATALRKILI</sequence>
<dbReference type="PANTHER" id="PTHR48228:SF5">
    <property type="entry name" value="ALPHA-METHYLACYL-COA RACEMASE"/>
    <property type="match status" value="1"/>
</dbReference>
<reference evidence="2" key="1">
    <citation type="submission" date="2021-06" db="EMBL/GenBank/DDBJ databases">
        <authorList>
            <person name="Hodson N. C."/>
            <person name="Mongue J. A."/>
            <person name="Jaron S. K."/>
        </authorList>
    </citation>
    <scope>NUCLEOTIDE SEQUENCE</scope>
</reference>
<keyword evidence="3" id="KW-1185">Reference proteome</keyword>
<dbReference type="EMBL" id="CAJVCH010027056">
    <property type="protein sequence ID" value="CAG7701515.1"/>
    <property type="molecule type" value="Genomic_DNA"/>
</dbReference>
<accession>A0A8J2J9P3</accession>
<evidence type="ECO:0000256" key="1">
    <source>
        <dbReference type="SAM" id="MobiDB-lite"/>
    </source>
</evidence>
<comment type="caution">
    <text evidence="2">The sequence shown here is derived from an EMBL/GenBank/DDBJ whole genome shotgun (WGS) entry which is preliminary data.</text>
</comment>
<proteinExistence type="predicted"/>
<evidence type="ECO:0000313" key="3">
    <source>
        <dbReference type="Proteomes" id="UP000708208"/>
    </source>
</evidence>
<dbReference type="OrthoDB" id="16747at2759"/>
<gene>
    <name evidence="2" type="ORF">AFUS01_LOCUS4341</name>
</gene>
<dbReference type="InterPro" id="IPR050509">
    <property type="entry name" value="CoA-transferase_III"/>
</dbReference>
<feature type="region of interest" description="Disordered" evidence="1">
    <location>
        <begin position="320"/>
        <end position="346"/>
    </location>
</feature>
<dbReference type="GO" id="GO:0008206">
    <property type="term" value="P:bile acid metabolic process"/>
    <property type="evidence" value="ECO:0007669"/>
    <property type="project" value="TreeGrafter"/>
</dbReference>
<dbReference type="InterPro" id="IPR003673">
    <property type="entry name" value="CoA-Trfase_fam_III"/>
</dbReference>
<dbReference type="Proteomes" id="UP000708208">
    <property type="component" value="Unassembled WGS sequence"/>
</dbReference>
<dbReference type="PANTHER" id="PTHR48228">
    <property type="entry name" value="SUCCINYL-COA--D-CITRAMALATE COA-TRANSFERASE"/>
    <property type="match status" value="1"/>
</dbReference>